<evidence type="ECO:0000313" key="2">
    <source>
        <dbReference type="Proteomes" id="UP000777935"/>
    </source>
</evidence>
<evidence type="ECO:0000313" key="1">
    <source>
        <dbReference type="EMBL" id="NSX53696.1"/>
    </source>
</evidence>
<proteinExistence type="predicted"/>
<reference evidence="1 2" key="1">
    <citation type="submission" date="2020-06" db="EMBL/GenBank/DDBJ databases">
        <title>Sulfitobacter algicola sp. nov., isolated from green algae.</title>
        <authorList>
            <person name="Wang C."/>
        </authorList>
    </citation>
    <scope>NUCLEOTIDE SEQUENCE [LARGE SCALE GENOMIC DNA]</scope>
    <source>
        <strain evidence="1 2">1151</strain>
    </source>
</reference>
<organism evidence="1 2">
    <name type="scientific">Parasulfitobacter algicola</name>
    <dbReference type="NCBI Taxonomy" id="2614809"/>
    <lineage>
        <taxon>Bacteria</taxon>
        <taxon>Pseudomonadati</taxon>
        <taxon>Pseudomonadota</taxon>
        <taxon>Alphaproteobacteria</taxon>
        <taxon>Rhodobacterales</taxon>
        <taxon>Roseobacteraceae</taxon>
        <taxon>Parasulfitobacter</taxon>
    </lineage>
</organism>
<name>A0ABX2INZ6_9RHOB</name>
<keyword evidence="2" id="KW-1185">Reference proteome</keyword>
<gene>
    <name evidence="1" type="ORF">HRQ87_02675</name>
</gene>
<dbReference type="Proteomes" id="UP000777935">
    <property type="component" value="Unassembled WGS sequence"/>
</dbReference>
<comment type="caution">
    <text evidence="1">The sequence shown here is derived from an EMBL/GenBank/DDBJ whole genome shotgun (WGS) entry which is preliminary data.</text>
</comment>
<accession>A0ABX2INZ6</accession>
<sequence length="325" mass="35154">MSLALPAVPLSLQLAVAMPALDPDARLDMQIAAGFEAMRLPNIDFGGGAMAQIAMTLSMMAGTFAIDDLPQLDFQMQQAAESFNRNVWPRLGWLTTLKIQPLLNFAIIARLVLDLRSLGIDPFAIESLAPPPARIRHNFRFALSPPKLRMARILAGLPQLINLPLALNIPALGDPGAMSAMNNRLNGFARLTPPKLIVSMPMLTKLAMVLESLATIEEAFGDAFSPAGIERVRSMLRLWGGFPIPIPPLPALALNAKLDALPPLEDIRLGEQMAGSMSGTTLNMRFSPPKLAIMPFMNVMLALNASMTMSLDIPPFDMCSMCPCS</sequence>
<protein>
    <submittedName>
        <fullName evidence="1">Uncharacterized protein</fullName>
    </submittedName>
</protein>
<dbReference type="EMBL" id="JABUFE010000001">
    <property type="protein sequence ID" value="NSX53696.1"/>
    <property type="molecule type" value="Genomic_DNA"/>
</dbReference>
<dbReference type="RefSeq" id="WP_174134928.1">
    <property type="nucleotide sequence ID" value="NZ_JABUFE010000001.1"/>
</dbReference>